<evidence type="ECO:0000259" key="6">
    <source>
        <dbReference type="Pfam" id="PF01625"/>
    </source>
</evidence>
<feature type="domain" description="Peptide methionine sulphoxide reductase MsrA" evidence="6">
    <location>
        <begin position="4"/>
        <end position="155"/>
    </location>
</feature>
<dbReference type="RefSeq" id="WP_037997160.1">
    <property type="nucleotide sequence ID" value="NZ_CP039710.1"/>
</dbReference>
<keyword evidence="8" id="KW-1185">Reference proteome</keyword>
<feature type="active site" evidence="5">
    <location>
        <position position="10"/>
    </location>
</feature>
<dbReference type="GO" id="GO:0008113">
    <property type="term" value="F:peptide-methionine (S)-S-oxide reductase activity"/>
    <property type="evidence" value="ECO:0007669"/>
    <property type="project" value="UniProtKB-EC"/>
</dbReference>
<dbReference type="EC" id="1.8.4.11" evidence="5"/>
<comment type="function">
    <text evidence="5">Has an important function as a repair enzyme for proteins that have been inactivated by oxidation. Catalyzes the reversible oxidation-reduction of methionine sulfoxide in proteins to methionine.</text>
</comment>
<dbReference type="PANTHER" id="PTHR43774">
    <property type="entry name" value="PEPTIDE METHIONINE SULFOXIDE REDUCTASE"/>
    <property type="match status" value="1"/>
</dbReference>
<proteinExistence type="inferred from homology"/>
<reference evidence="7 8" key="1">
    <citation type="submission" date="2020-12" db="EMBL/GenBank/DDBJ databases">
        <title>WGS of Thermoactinomyces spp.</title>
        <authorList>
            <person name="Cheng K."/>
        </authorList>
    </citation>
    <scope>NUCLEOTIDE SEQUENCE [LARGE SCALE GENOMIC DNA]</scope>
    <source>
        <strain evidence="8">CICC 10650\ACCC 41061</strain>
    </source>
</reference>
<dbReference type="HAMAP" id="MF_01401">
    <property type="entry name" value="MsrA"/>
    <property type="match status" value="1"/>
</dbReference>
<evidence type="ECO:0000313" key="7">
    <source>
        <dbReference type="EMBL" id="MBH8588928.1"/>
    </source>
</evidence>
<evidence type="ECO:0000256" key="1">
    <source>
        <dbReference type="ARBA" id="ARBA00005591"/>
    </source>
</evidence>
<keyword evidence="2 5" id="KW-0560">Oxidoreductase</keyword>
<comment type="catalytic activity">
    <reaction evidence="3 5">
        <text>L-methionyl-[protein] + [thioredoxin]-disulfide + H2O = L-methionyl-(S)-S-oxide-[protein] + [thioredoxin]-dithiol</text>
        <dbReference type="Rhea" id="RHEA:14217"/>
        <dbReference type="Rhea" id="RHEA-COMP:10698"/>
        <dbReference type="Rhea" id="RHEA-COMP:10700"/>
        <dbReference type="Rhea" id="RHEA-COMP:12313"/>
        <dbReference type="Rhea" id="RHEA-COMP:12315"/>
        <dbReference type="ChEBI" id="CHEBI:15377"/>
        <dbReference type="ChEBI" id="CHEBI:16044"/>
        <dbReference type="ChEBI" id="CHEBI:29950"/>
        <dbReference type="ChEBI" id="CHEBI:44120"/>
        <dbReference type="ChEBI" id="CHEBI:50058"/>
        <dbReference type="EC" id="1.8.4.11"/>
    </reaction>
</comment>
<name>A0ABS0QI01_THEVU</name>
<evidence type="ECO:0000256" key="2">
    <source>
        <dbReference type="ARBA" id="ARBA00023002"/>
    </source>
</evidence>
<dbReference type="Gene3D" id="3.30.1060.10">
    <property type="entry name" value="Peptide methionine sulphoxide reductase MsrA"/>
    <property type="match status" value="1"/>
</dbReference>
<protein>
    <recommendedName>
        <fullName evidence="5">Peptide methionine sulfoxide reductase MsrA</fullName>
        <shortName evidence="5">Protein-methionine-S-oxide reductase</shortName>
        <ecNumber evidence="5">1.8.4.11</ecNumber>
    </recommendedName>
    <alternativeName>
        <fullName evidence="5">Peptide-methionine (S)-S-oxide reductase</fullName>
        <shortName evidence="5">Peptide Met(O) reductase</shortName>
    </alternativeName>
</protein>
<evidence type="ECO:0000313" key="8">
    <source>
        <dbReference type="Proteomes" id="UP000641910"/>
    </source>
</evidence>
<evidence type="ECO:0000256" key="5">
    <source>
        <dbReference type="HAMAP-Rule" id="MF_01401"/>
    </source>
</evidence>
<sequence>MALATFGAGCFWGVEEVFRQIPGVKNTTVGYMGGTTENPTYEEVCTDQTGHAEVVQVEYDPEQVTYEDLLDVFWNNHNPTTLNRQGPDVGTQYRSVIFYHTDEQKQAAEASKKQLDQSGKWKDPIVTQIEPAGTFWRAEEYHQRYLQKRGLNACHL</sequence>
<dbReference type="Pfam" id="PF01625">
    <property type="entry name" value="PMSR"/>
    <property type="match status" value="1"/>
</dbReference>
<dbReference type="NCBIfam" id="TIGR00401">
    <property type="entry name" value="msrA"/>
    <property type="match status" value="1"/>
</dbReference>
<evidence type="ECO:0000256" key="3">
    <source>
        <dbReference type="ARBA" id="ARBA00047806"/>
    </source>
</evidence>
<dbReference type="PANTHER" id="PTHR43774:SF1">
    <property type="entry name" value="PEPTIDE METHIONINE SULFOXIDE REDUCTASE MSRA 2"/>
    <property type="match status" value="1"/>
</dbReference>
<comment type="caution">
    <text evidence="7">The sequence shown here is derived from an EMBL/GenBank/DDBJ whole genome shotgun (WGS) entry which is preliminary data.</text>
</comment>
<dbReference type="InterPro" id="IPR036509">
    <property type="entry name" value="Met_Sox_Rdtase_MsrA_sf"/>
</dbReference>
<organism evidence="7 8">
    <name type="scientific">Thermoactinomyces vulgaris</name>
    <dbReference type="NCBI Taxonomy" id="2026"/>
    <lineage>
        <taxon>Bacteria</taxon>
        <taxon>Bacillati</taxon>
        <taxon>Bacillota</taxon>
        <taxon>Bacilli</taxon>
        <taxon>Bacillales</taxon>
        <taxon>Thermoactinomycetaceae</taxon>
        <taxon>Thermoactinomyces</taxon>
    </lineage>
</organism>
<comment type="catalytic activity">
    <reaction evidence="4 5">
        <text>[thioredoxin]-disulfide + L-methionine + H2O = L-methionine (S)-S-oxide + [thioredoxin]-dithiol</text>
        <dbReference type="Rhea" id="RHEA:19993"/>
        <dbReference type="Rhea" id="RHEA-COMP:10698"/>
        <dbReference type="Rhea" id="RHEA-COMP:10700"/>
        <dbReference type="ChEBI" id="CHEBI:15377"/>
        <dbReference type="ChEBI" id="CHEBI:29950"/>
        <dbReference type="ChEBI" id="CHEBI:50058"/>
        <dbReference type="ChEBI" id="CHEBI:57844"/>
        <dbReference type="ChEBI" id="CHEBI:58772"/>
        <dbReference type="EC" id="1.8.4.11"/>
    </reaction>
</comment>
<dbReference type="SUPFAM" id="SSF55068">
    <property type="entry name" value="Peptide methionine sulfoxide reductase"/>
    <property type="match status" value="1"/>
</dbReference>
<comment type="similarity">
    <text evidence="1 5">Belongs to the MsrA Met sulfoxide reductase family.</text>
</comment>
<dbReference type="EMBL" id="JAECVU010000004">
    <property type="protein sequence ID" value="MBH8588928.1"/>
    <property type="molecule type" value="Genomic_DNA"/>
</dbReference>
<dbReference type="Proteomes" id="UP000641910">
    <property type="component" value="Unassembled WGS sequence"/>
</dbReference>
<gene>
    <name evidence="5 7" type="primary">msrA</name>
    <name evidence="7" type="ORF">I8U22_08905</name>
</gene>
<accession>A0ABS0QI01</accession>
<dbReference type="InterPro" id="IPR002569">
    <property type="entry name" value="Met_Sox_Rdtase_MsrA_dom"/>
</dbReference>
<evidence type="ECO:0000256" key="4">
    <source>
        <dbReference type="ARBA" id="ARBA00048782"/>
    </source>
</evidence>